<dbReference type="EMBL" id="SUTG01000072">
    <property type="protein sequence ID" value="MBE6513332.1"/>
    <property type="molecule type" value="Genomic_DNA"/>
</dbReference>
<accession>A0A8T3VPU6</accession>
<gene>
    <name evidence="2" type="ORF">E7Z75_09395</name>
</gene>
<reference evidence="2" key="1">
    <citation type="submission" date="2019-04" db="EMBL/GenBank/DDBJ databases">
        <title>Evolution of Biomass-Degrading Anaerobic Consortia Revealed by Metagenomics.</title>
        <authorList>
            <person name="Peng X."/>
        </authorList>
    </citation>
    <scope>NUCLEOTIDE SEQUENCE</scope>
    <source>
        <strain evidence="2">SIG14</strain>
    </source>
</reference>
<evidence type="ECO:0000256" key="1">
    <source>
        <dbReference type="SAM" id="Phobius"/>
    </source>
</evidence>
<dbReference type="InterPro" id="IPR043713">
    <property type="entry name" value="DUF5654"/>
</dbReference>
<evidence type="ECO:0000313" key="2">
    <source>
        <dbReference type="EMBL" id="MBE6513332.1"/>
    </source>
</evidence>
<sequence>MKTIITLVTTAFGLVAGLAWNDAIQKLIETLVGTGDALNGLFIYAIVVTIIAVVVTILLARIAAKMGIEVDDEVKGE</sequence>
<comment type="caution">
    <text evidence="2">The sequence shown here is derived from an EMBL/GenBank/DDBJ whole genome shotgun (WGS) entry which is preliminary data.</text>
</comment>
<keyword evidence="1" id="KW-0812">Transmembrane</keyword>
<keyword evidence="1" id="KW-1133">Transmembrane helix</keyword>
<feature type="transmembrane region" description="Helical" evidence="1">
    <location>
        <begin position="37"/>
        <end position="60"/>
    </location>
</feature>
<protein>
    <submittedName>
        <fullName evidence="2">Uncharacterized protein</fullName>
    </submittedName>
</protein>
<name>A0A8T3VPU6_METOL</name>
<evidence type="ECO:0000313" key="3">
    <source>
        <dbReference type="Proteomes" id="UP000732619"/>
    </source>
</evidence>
<organism evidence="2 3">
    <name type="scientific">Methanobrevibacter olleyae</name>
    <dbReference type="NCBI Taxonomy" id="294671"/>
    <lineage>
        <taxon>Archaea</taxon>
        <taxon>Methanobacteriati</taxon>
        <taxon>Methanobacteriota</taxon>
        <taxon>Methanomada group</taxon>
        <taxon>Methanobacteria</taxon>
        <taxon>Methanobacteriales</taxon>
        <taxon>Methanobacteriaceae</taxon>
        <taxon>Methanobrevibacter</taxon>
    </lineage>
</organism>
<dbReference type="Proteomes" id="UP000732619">
    <property type="component" value="Unassembled WGS sequence"/>
</dbReference>
<proteinExistence type="predicted"/>
<keyword evidence="1" id="KW-0472">Membrane</keyword>
<dbReference type="Pfam" id="PF18898">
    <property type="entry name" value="DUF5654"/>
    <property type="match status" value="1"/>
</dbReference>
<dbReference type="AlphaFoldDB" id="A0A8T3VPU6"/>